<sequence>MQRLVQQFIDNQWRPSRGGRYLPVVNPCTEEVIAEVTCGHPDDVDAAVAAARRALPGWQQTTGAERAVYLDGMAEGLSRRREDLARLSAVNNGKILAEAQLDLDDAIACYRYYADQARALDERQGQPVSLDMEGVQAHSYLDPVGVVGLITPWNFPLVTSAWKLAPALAAGCTLVFKPSEVTPLPERELADIVLEVGLPAGVFNLVFGDGEGVGSSMSSHRSIDKISFTGSNRVGEAIMAAAAPGSRGVSLELGGKSPILVLEDADVNEAADYVMAGIYFNAGQICSATSRLLVHEPLADDLYQALGQRIDALRLGNPLAEDTDMGPLTSARQRDTVLGYLTQADQEGLQAVRDGRQRALPQQGYFLAPSLYRDVPVTSRLWREEIFGPVLCGRSFATEEQAVALANDSEFGLAATLVGKDAARVRRLGRRLQAGTIWYNSPQLVLPETSWGGFKRSGIGRELGPWGLNAYLEVKHLIGPAA</sequence>
<dbReference type="GO" id="GO:0016620">
    <property type="term" value="F:oxidoreductase activity, acting on the aldehyde or oxo group of donors, NAD or NADP as acceptor"/>
    <property type="evidence" value="ECO:0007669"/>
    <property type="project" value="InterPro"/>
</dbReference>
<comment type="pathway">
    <text evidence="4">Amine and polyamine biosynthesis; betaine biosynthesis via choline pathway; betaine from betaine aldehyde: step 1/1.</text>
</comment>
<reference evidence="8 9" key="1">
    <citation type="submission" date="2017-08" db="EMBL/GenBank/DDBJ databases">
        <title>A Genome Sequence of Oceanimonas doudoroffii ATCC 27123T.</title>
        <authorList>
            <person name="Brennan M.A."/>
            <person name="Maclea K.S."/>
            <person name="Mcclelland W.D."/>
            <person name="Trachtenberg A.M."/>
        </authorList>
    </citation>
    <scope>NUCLEOTIDE SEQUENCE [LARGE SCALE GENOMIC DNA]</scope>
    <source>
        <strain evidence="8 9">ATCC 27123</strain>
    </source>
</reference>
<keyword evidence="9" id="KW-1185">Reference proteome</keyword>
<dbReference type="SUPFAM" id="SSF53720">
    <property type="entry name" value="ALDH-like"/>
    <property type="match status" value="1"/>
</dbReference>
<keyword evidence="2 6" id="KW-0560">Oxidoreductase</keyword>
<dbReference type="Pfam" id="PF00171">
    <property type="entry name" value="Aldedh"/>
    <property type="match status" value="1"/>
</dbReference>
<name>A0A233RDV3_9GAMM</name>
<organism evidence="8 9">
    <name type="scientific">Oceanimonas doudoroffii</name>
    <dbReference type="NCBI Taxonomy" id="84158"/>
    <lineage>
        <taxon>Bacteria</taxon>
        <taxon>Pseudomonadati</taxon>
        <taxon>Pseudomonadota</taxon>
        <taxon>Gammaproteobacteria</taxon>
        <taxon>Aeromonadales</taxon>
        <taxon>Aeromonadaceae</taxon>
        <taxon>Oceanimonas</taxon>
    </lineage>
</organism>
<dbReference type="AlphaFoldDB" id="A0A233RDV3"/>
<comment type="caution">
    <text evidence="8">The sequence shown here is derived from an EMBL/GenBank/DDBJ whole genome shotgun (WGS) entry which is preliminary data.</text>
</comment>
<dbReference type="InterPro" id="IPR016160">
    <property type="entry name" value="Ald_DH_CS_CYS"/>
</dbReference>
<dbReference type="PROSITE" id="PS00070">
    <property type="entry name" value="ALDEHYDE_DEHYDR_CYS"/>
    <property type="match status" value="1"/>
</dbReference>
<evidence type="ECO:0000256" key="6">
    <source>
        <dbReference type="RuleBase" id="RU003345"/>
    </source>
</evidence>
<dbReference type="EMBL" id="NBIM01000003">
    <property type="protein sequence ID" value="OXY81570.1"/>
    <property type="molecule type" value="Genomic_DNA"/>
</dbReference>
<dbReference type="PANTHER" id="PTHR43860">
    <property type="entry name" value="BETAINE ALDEHYDE DEHYDROGENASE"/>
    <property type="match status" value="1"/>
</dbReference>
<feature type="active site" evidence="5">
    <location>
        <position position="252"/>
    </location>
</feature>
<proteinExistence type="inferred from homology"/>
<dbReference type="PANTHER" id="PTHR43860:SF2">
    <property type="entry name" value="BETAINE ALDEHYDE DEHYDROGENASE-RELATED"/>
    <property type="match status" value="1"/>
</dbReference>
<protein>
    <submittedName>
        <fullName evidence="8">Aldehyde dehydrogenase</fullName>
    </submittedName>
</protein>
<evidence type="ECO:0000256" key="1">
    <source>
        <dbReference type="ARBA" id="ARBA00009986"/>
    </source>
</evidence>
<dbReference type="InterPro" id="IPR015590">
    <property type="entry name" value="Aldehyde_DH_dom"/>
</dbReference>
<comment type="similarity">
    <text evidence="1 6">Belongs to the aldehyde dehydrogenase family.</text>
</comment>
<evidence type="ECO:0000313" key="9">
    <source>
        <dbReference type="Proteomes" id="UP000242757"/>
    </source>
</evidence>
<dbReference type="Proteomes" id="UP000242757">
    <property type="component" value="Unassembled WGS sequence"/>
</dbReference>
<dbReference type="Gene3D" id="3.40.309.10">
    <property type="entry name" value="Aldehyde Dehydrogenase, Chain A, domain 2"/>
    <property type="match status" value="1"/>
</dbReference>
<dbReference type="InterPro" id="IPR016162">
    <property type="entry name" value="Ald_DH_N"/>
</dbReference>
<evidence type="ECO:0000256" key="4">
    <source>
        <dbReference type="ARBA" id="ARBA00037921"/>
    </source>
</evidence>
<dbReference type="OrthoDB" id="9812625at2"/>
<dbReference type="PROSITE" id="PS00687">
    <property type="entry name" value="ALDEHYDE_DEHYDR_GLU"/>
    <property type="match status" value="1"/>
</dbReference>
<dbReference type="FunFam" id="3.40.605.10:FF:000007">
    <property type="entry name" value="NAD/NADP-dependent betaine aldehyde dehydrogenase"/>
    <property type="match status" value="1"/>
</dbReference>
<dbReference type="RefSeq" id="WP_094200938.1">
    <property type="nucleotide sequence ID" value="NZ_NBIM01000003.1"/>
</dbReference>
<dbReference type="InterPro" id="IPR029510">
    <property type="entry name" value="Ald_DH_CS_GLU"/>
</dbReference>
<keyword evidence="3" id="KW-0520">NAD</keyword>
<dbReference type="FunFam" id="3.40.309.10:FF:000012">
    <property type="entry name" value="Betaine aldehyde dehydrogenase"/>
    <property type="match status" value="1"/>
</dbReference>
<gene>
    <name evidence="8" type="ORF">B6S08_11390</name>
</gene>
<evidence type="ECO:0000256" key="2">
    <source>
        <dbReference type="ARBA" id="ARBA00023002"/>
    </source>
</evidence>
<accession>A0A233RDV3</accession>
<evidence type="ECO:0000313" key="8">
    <source>
        <dbReference type="EMBL" id="OXY81570.1"/>
    </source>
</evidence>
<dbReference type="InterPro" id="IPR016161">
    <property type="entry name" value="Ald_DH/histidinol_DH"/>
</dbReference>
<evidence type="ECO:0000256" key="3">
    <source>
        <dbReference type="ARBA" id="ARBA00023027"/>
    </source>
</evidence>
<evidence type="ECO:0000256" key="5">
    <source>
        <dbReference type="PROSITE-ProRule" id="PRU10007"/>
    </source>
</evidence>
<feature type="domain" description="Aldehyde dehydrogenase" evidence="7">
    <location>
        <begin position="13"/>
        <end position="476"/>
    </location>
</feature>
<dbReference type="InterPro" id="IPR016163">
    <property type="entry name" value="Ald_DH_C"/>
</dbReference>
<dbReference type="Gene3D" id="3.40.605.10">
    <property type="entry name" value="Aldehyde Dehydrogenase, Chain A, domain 1"/>
    <property type="match status" value="1"/>
</dbReference>
<evidence type="ECO:0000259" key="7">
    <source>
        <dbReference type="Pfam" id="PF00171"/>
    </source>
</evidence>